<dbReference type="AlphaFoldDB" id="A0A5N6ACN5"/>
<sequence>MSTGPPRAVDDRGCTQDILFVSCAEIPWRRLPLQVDFGSGQTCQRVVALWHEAGVLDTLLRILLAKLNVAA</sequence>
<reference evidence="2" key="1">
    <citation type="submission" date="2019-10" db="EMBL/GenBank/DDBJ databases">
        <title>Nonomuraea sp. nov., isolated from Phyllanthus amarus.</title>
        <authorList>
            <person name="Klykleung N."/>
            <person name="Tanasupawat S."/>
        </authorList>
    </citation>
    <scope>NUCLEOTIDE SEQUENCE [LARGE SCALE GENOMIC DNA]</scope>
    <source>
        <strain evidence="2">3MP-10</strain>
    </source>
</reference>
<accession>A0A5N6ACN5</accession>
<organism evidence="2 3">
    <name type="scientific">Streptomyces mimosae</name>
    <dbReference type="NCBI Taxonomy" id="2586635"/>
    <lineage>
        <taxon>Bacteria</taxon>
        <taxon>Bacillati</taxon>
        <taxon>Actinomycetota</taxon>
        <taxon>Actinomycetes</taxon>
        <taxon>Kitasatosporales</taxon>
        <taxon>Streptomycetaceae</taxon>
        <taxon>Streptomyces</taxon>
    </lineage>
</organism>
<dbReference type="Pfam" id="PF13340">
    <property type="entry name" value="DUF4096"/>
    <property type="match status" value="1"/>
</dbReference>
<dbReference type="Proteomes" id="UP000314251">
    <property type="component" value="Unassembled WGS sequence"/>
</dbReference>
<dbReference type="RefSeq" id="WP_139667545.1">
    <property type="nucleotide sequence ID" value="NZ_VDLY02000006.1"/>
</dbReference>
<dbReference type="EMBL" id="VDLY02000006">
    <property type="protein sequence ID" value="KAB8166421.1"/>
    <property type="molecule type" value="Genomic_DNA"/>
</dbReference>
<name>A0A5N6ACN5_9ACTN</name>
<evidence type="ECO:0000313" key="3">
    <source>
        <dbReference type="Proteomes" id="UP000314251"/>
    </source>
</evidence>
<gene>
    <name evidence="2" type="ORF">FH607_011370</name>
</gene>
<dbReference type="OrthoDB" id="4546548at2"/>
<proteinExistence type="predicted"/>
<comment type="caution">
    <text evidence="2">The sequence shown here is derived from an EMBL/GenBank/DDBJ whole genome shotgun (WGS) entry which is preliminary data.</text>
</comment>
<dbReference type="InterPro" id="IPR025161">
    <property type="entry name" value="IS402-like_dom"/>
</dbReference>
<evidence type="ECO:0000259" key="1">
    <source>
        <dbReference type="Pfam" id="PF13340"/>
    </source>
</evidence>
<evidence type="ECO:0000313" key="2">
    <source>
        <dbReference type="EMBL" id="KAB8166421.1"/>
    </source>
</evidence>
<feature type="domain" description="Insertion element IS402-like" evidence="1">
    <location>
        <begin position="4"/>
        <end position="59"/>
    </location>
</feature>
<protein>
    <submittedName>
        <fullName evidence="2">Transposase</fullName>
    </submittedName>
</protein>
<keyword evidence="3" id="KW-1185">Reference proteome</keyword>